<keyword evidence="3" id="KW-0732">Signal</keyword>
<keyword evidence="2" id="KW-1133">Transmembrane helix</keyword>
<dbReference type="EMBL" id="JBHFEH010000008">
    <property type="protein sequence ID" value="KAL2056350.1"/>
    <property type="molecule type" value="Genomic_DNA"/>
</dbReference>
<feature type="region of interest" description="Disordered" evidence="1">
    <location>
        <begin position="470"/>
        <end position="493"/>
    </location>
</feature>
<organism evidence="4 5">
    <name type="scientific">Lepraria finkii</name>
    <dbReference type="NCBI Taxonomy" id="1340010"/>
    <lineage>
        <taxon>Eukaryota</taxon>
        <taxon>Fungi</taxon>
        <taxon>Dikarya</taxon>
        <taxon>Ascomycota</taxon>
        <taxon>Pezizomycotina</taxon>
        <taxon>Lecanoromycetes</taxon>
        <taxon>OSLEUM clade</taxon>
        <taxon>Lecanoromycetidae</taxon>
        <taxon>Lecanorales</taxon>
        <taxon>Lecanorineae</taxon>
        <taxon>Stereocaulaceae</taxon>
        <taxon>Lepraria</taxon>
    </lineage>
</organism>
<sequence>MRCFIKAAALLLSNCVSAFVIPEHAALSGPSSDGVVKYHSHEALLKFAITTVESKDELPIHTLQVEGTEKACGESNVFLNGQELDSEWDGTTGRGRDYLDIYGGKEAEWHISCLYNVIPKDGSSSNGEDVVHVLSLRVVDSNYHLGFTVSYKQMGPPSILRFKPRYNPTDMAIDPSLASLWRTPSVEFDPDILAIVQAHGPTAIVESLHRGQAILEAKLEAWKSQLKSGIKKVGKIFCHKANEMKMTMPEAPTVPEIPAKIPSDRLLELPPPSYDKLASTTEDLDSTNTIPIHPAATTRSLSHVEALDPTTTYISSPSLPSHSEHNLHLLKMFGLILILSLCLAWVFLRCRDPRKRAERLARREERRNRKLYRRAARQYKVRMFLWNRYQEVMIGIWNFRMRYRLAPKEPITWDEKRARVLRQEGVLEDVMSDDIRALRNAHRIVSDITIAEEGRGSLIYEVEGSERRRSVSTLPGYESEGSQPPSYSDAGDGLEGAMVVDGFRYTAAETEFRSDSSVISTSPRISRDGTNSDFDEKIEPMSLEASGPAGSSH</sequence>
<evidence type="ECO:0000313" key="4">
    <source>
        <dbReference type="EMBL" id="KAL2056350.1"/>
    </source>
</evidence>
<feature type="transmembrane region" description="Helical" evidence="2">
    <location>
        <begin position="329"/>
        <end position="348"/>
    </location>
</feature>
<keyword evidence="5" id="KW-1185">Reference proteome</keyword>
<feature type="region of interest" description="Disordered" evidence="1">
    <location>
        <begin position="511"/>
        <end position="553"/>
    </location>
</feature>
<name>A0ABR4BF60_9LECA</name>
<reference evidence="4 5" key="1">
    <citation type="submission" date="2024-09" db="EMBL/GenBank/DDBJ databases">
        <title>Rethinking Asexuality: The Enigmatic Case of Functional Sexual Genes in Lepraria (Stereocaulaceae).</title>
        <authorList>
            <person name="Doellman M."/>
            <person name="Sun Y."/>
            <person name="Barcenas-Pena A."/>
            <person name="Lumbsch H.T."/>
            <person name="Grewe F."/>
        </authorList>
    </citation>
    <scope>NUCLEOTIDE SEQUENCE [LARGE SCALE GENOMIC DNA]</scope>
    <source>
        <strain evidence="4 5">Grewe 0041</strain>
    </source>
</reference>
<proteinExistence type="predicted"/>
<keyword evidence="2" id="KW-0472">Membrane</keyword>
<accession>A0ABR4BF60</accession>
<keyword evidence="2" id="KW-0812">Transmembrane</keyword>
<gene>
    <name evidence="4" type="ORF">ABVK25_003373</name>
</gene>
<evidence type="ECO:0000256" key="1">
    <source>
        <dbReference type="SAM" id="MobiDB-lite"/>
    </source>
</evidence>
<feature type="chain" id="PRO_5046697427" evidence="3">
    <location>
        <begin position="19"/>
        <end position="553"/>
    </location>
</feature>
<protein>
    <submittedName>
        <fullName evidence="4">Uncharacterized protein</fullName>
    </submittedName>
</protein>
<comment type="caution">
    <text evidence="4">The sequence shown here is derived from an EMBL/GenBank/DDBJ whole genome shotgun (WGS) entry which is preliminary data.</text>
</comment>
<evidence type="ECO:0000256" key="3">
    <source>
        <dbReference type="SAM" id="SignalP"/>
    </source>
</evidence>
<evidence type="ECO:0000313" key="5">
    <source>
        <dbReference type="Proteomes" id="UP001590951"/>
    </source>
</evidence>
<feature type="compositionally biased region" description="Polar residues" evidence="1">
    <location>
        <begin position="515"/>
        <end position="532"/>
    </location>
</feature>
<feature type="signal peptide" evidence="3">
    <location>
        <begin position="1"/>
        <end position="18"/>
    </location>
</feature>
<dbReference type="Proteomes" id="UP001590951">
    <property type="component" value="Unassembled WGS sequence"/>
</dbReference>
<evidence type="ECO:0000256" key="2">
    <source>
        <dbReference type="SAM" id="Phobius"/>
    </source>
</evidence>